<dbReference type="Gene3D" id="3.40.50.1460">
    <property type="match status" value="1"/>
</dbReference>
<dbReference type="GO" id="GO:0006508">
    <property type="term" value="P:proteolysis"/>
    <property type="evidence" value="ECO:0007669"/>
    <property type="project" value="InterPro"/>
</dbReference>
<dbReference type="EMBL" id="JARJCW010000108">
    <property type="protein sequence ID" value="KAJ7193458.1"/>
    <property type="molecule type" value="Genomic_DNA"/>
</dbReference>
<proteinExistence type="inferred from homology"/>
<dbReference type="Pfam" id="PF00656">
    <property type="entry name" value="Peptidase_C14"/>
    <property type="match status" value="1"/>
</dbReference>
<evidence type="ECO:0000256" key="1">
    <source>
        <dbReference type="ARBA" id="ARBA00009005"/>
    </source>
</evidence>
<dbReference type="Proteomes" id="UP001219525">
    <property type="component" value="Unassembled WGS sequence"/>
</dbReference>
<dbReference type="PANTHER" id="PTHR48104">
    <property type="entry name" value="METACASPASE-4"/>
    <property type="match status" value="1"/>
</dbReference>
<dbReference type="GO" id="GO:0004197">
    <property type="term" value="F:cysteine-type endopeptidase activity"/>
    <property type="evidence" value="ECO:0007669"/>
    <property type="project" value="InterPro"/>
</dbReference>
<comment type="similarity">
    <text evidence="1">Belongs to the peptidase C14B family.</text>
</comment>
<gene>
    <name evidence="3" type="ORF">GGX14DRAFT_546289</name>
</gene>
<organism evidence="3 4">
    <name type="scientific">Mycena pura</name>
    <dbReference type="NCBI Taxonomy" id="153505"/>
    <lineage>
        <taxon>Eukaryota</taxon>
        <taxon>Fungi</taxon>
        <taxon>Dikarya</taxon>
        <taxon>Basidiomycota</taxon>
        <taxon>Agaricomycotina</taxon>
        <taxon>Agaricomycetes</taxon>
        <taxon>Agaricomycetidae</taxon>
        <taxon>Agaricales</taxon>
        <taxon>Marasmiineae</taxon>
        <taxon>Mycenaceae</taxon>
        <taxon>Mycena</taxon>
    </lineage>
</organism>
<dbReference type="InterPro" id="IPR011600">
    <property type="entry name" value="Pept_C14_caspase"/>
</dbReference>
<name>A0AAD6XZ54_9AGAR</name>
<reference evidence="3" key="1">
    <citation type="submission" date="2023-03" db="EMBL/GenBank/DDBJ databases">
        <title>Massive genome expansion in bonnet fungi (Mycena s.s.) driven by repeated elements and novel gene families across ecological guilds.</title>
        <authorList>
            <consortium name="Lawrence Berkeley National Laboratory"/>
            <person name="Harder C.B."/>
            <person name="Miyauchi S."/>
            <person name="Viragh M."/>
            <person name="Kuo A."/>
            <person name="Thoen E."/>
            <person name="Andreopoulos B."/>
            <person name="Lu D."/>
            <person name="Skrede I."/>
            <person name="Drula E."/>
            <person name="Henrissat B."/>
            <person name="Morin E."/>
            <person name="Kohler A."/>
            <person name="Barry K."/>
            <person name="LaButti K."/>
            <person name="Morin E."/>
            <person name="Salamov A."/>
            <person name="Lipzen A."/>
            <person name="Mereny Z."/>
            <person name="Hegedus B."/>
            <person name="Baldrian P."/>
            <person name="Stursova M."/>
            <person name="Weitz H."/>
            <person name="Taylor A."/>
            <person name="Grigoriev I.V."/>
            <person name="Nagy L.G."/>
            <person name="Martin F."/>
            <person name="Kauserud H."/>
        </authorList>
    </citation>
    <scope>NUCLEOTIDE SEQUENCE</scope>
    <source>
        <strain evidence="3">9144</strain>
    </source>
</reference>
<protein>
    <submittedName>
        <fullName evidence="3">Caspase domain-containing protein</fullName>
    </submittedName>
</protein>
<dbReference type="GO" id="GO:0005737">
    <property type="term" value="C:cytoplasm"/>
    <property type="evidence" value="ECO:0007669"/>
    <property type="project" value="TreeGrafter"/>
</dbReference>
<accession>A0AAD6XZ54</accession>
<evidence type="ECO:0000313" key="4">
    <source>
        <dbReference type="Proteomes" id="UP001219525"/>
    </source>
</evidence>
<keyword evidence="4" id="KW-1185">Reference proteome</keyword>
<dbReference type="AlphaFoldDB" id="A0AAD6XZ54"/>
<dbReference type="InterPro" id="IPR050452">
    <property type="entry name" value="Metacaspase"/>
</dbReference>
<sequence>MTMAQITPQNEAGAVFALIIGIDDYLATEHFPPLRGAVNDARAFEQYLLDSHDRRGLNVPLPNILLIENRQATRENILSAFKSHLLENRNIPDRGDTAMIFFYAGHGTRTEAPGNLIAPDSKVEAISPVDEGTIDAEGNYVHPIPDNVLGWLLWELAAKKGSNITVIFDSCHSGGMGRDTGTPRARTSLSPPIPPDLDSHLWTGGTEIAICYRIWSPSTATHVLLAACREDETAQEVVLKDNSCRGRFTERLITLLRRLPLEHTTYADLVASLPIWSGQNPHCGGARRNHLVFNANHLWPGQKFLPLLPDASSDPSGLQTYSVDIGSVEGIVPGAEFTAFSGAKKPLCVLVAHSARVNRTILIKKGTERIDIPEGARVQISDWMNGGMILRVYITPNFPYEKELFTSTLASSQQRKHTFIRAPSVEEADILLRTEADEVVLEHLGGIMGESRFQRRFSLGEKGAHLPILVDGIAHFKYFLERHYSGVPFADFQLKMHRLRGEYPAREPDLGFGDGGNLIRNMQARFVPDKDACYGFTIRNTSNIDLFPYLFYFDPQKYTIQLWYAPPGKKIPPPLKSRGGELTIGMGGERAFKFWIPSGEKSSCGILKLFVSAKYLDLDWIQQTTSPLDSSFEGTGRLLAEHEPFDIGVEETWDALNVFLSLTADEDLAREVEATLKVSKSANSSGSTPEGSWKAH</sequence>
<evidence type="ECO:0000259" key="2">
    <source>
        <dbReference type="Pfam" id="PF00656"/>
    </source>
</evidence>
<dbReference type="PANTHER" id="PTHR48104:SF30">
    <property type="entry name" value="METACASPASE-1"/>
    <property type="match status" value="1"/>
</dbReference>
<comment type="caution">
    <text evidence="3">The sequence shown here is derived from an EMBL/GenBank/DDBJ whole genome shotgun (WGS) entry which is preliminary data.</text>
</comment>
<evidence type="ECO:0000313" key="3">
    <source>
        <dbReference type="EMBL" id="KAJ7193458.1"/>
    </source>
</evidence>
<feature type="domain" description="Peptidase C14 caspase" evidence="2">
    <location>
        <begin position="16"/>
        <end position="258"/>
    </location>
</feature>